<comment type="caution">
    <text evidence="13">The sequence shown here is derived from an EMBL/GenBank/DDBJ whole genome shotgun (WGS) entry which is preliminary data.</text>
</comment>
<evidence type="ECO:0000256" key="7">
    <source>
        <dbReference type="ARBA" id="ARBA00029745"/>
    </source>
</evidence>
<protein>
    <recommendedName>
        <fullName evidence="4">Molybdopterin synthase catalytic subunit</fullName>
        <ecNumber evidence="3">2.8.1.12</ecNumber>
    </recommendedName>
    <alternativeName>
        <fullName evidence="9">MPT synthase subunit 2</fullName>
    </alternativeName>
    <alternativeName>
        <fullName evidence="7">Molybdenum cofactor biosynthesis protein E</fullName>
    </alternativeName>
    <alternativeName>
        <fullName evidence="8">Molybdopterin-converting factor large subunit</fullName>
    </alternativeName>
    <alternativeName>
        <fullName evidence="10">Molybdopterin-converting factor subunit 2</fullName>
    </alternativeName>
</protein>
<dbReference type="Proteomes" id="UP000575469">
    <property type="component" value="Unassembled WGS sequence"/>
</dbReference>
<comment type="catalytic activity">
    <reaction evidence="11">
        <text>2 [molybdopterin-synthase sulfur-carrier protein]-C-terminal-Gly-aminoethanethioate + cyclic pyranopterin phosphate + H2O = molybdopterin + 2 [molybdopterin-synthase sulfur-carrier protein]-C-terminal Gly-Gly + 2 H(+)</text>
        <dbReference type="Rhea" id="RHEA:26333"/>
        <dbReference type="Rhea" id="RHEA-COMP:12202"/>
        <dbReference type="Rhea" id="RHEA-COMP:19907"/>
        <dbReference type="ChEBI" id="CHEBI:15377"/>
        <dbReference type="ChEBI" id="CHEBI:15378"/>
        <dbReference type="ChEBI" id="CHEBI:58698"/>
        <dbReference type="ChEBI" id="CHEBI:59648"/>
        <dbReference type="ChEBI" id="CHEBI:90778"/>
        <dbReference type="ChEBI" id="CHEBI:232372"/>
        <dbReference type="EC" id="2.8.1.12"/>
    </reaction>
</comment>
<dbReference type="InterPro" id="IPR036563">
    <property type="entry name" value="MoaE_sf"/>
</dbReference>
<evidence type="ECO:0000256" key="11">
    <source>
        <dbReference type="ARBA" id="ARBA00049878"/>
    </source>
</evidence>
<dbReference type="Gene3D" id="3.90.1170.40">
    <property type="entry name" value="Molybdopterin biosynthesis MoaE subunit"/>
    <property type="match status" value="1"/>
</dbReference>
<comment type="subunit">
    <text evidence="6">Heterotetramer of 2 MoaD subunits and 2 MoaE subunits. Also stable as homodimer. The enzyme changes between these two forms during catalysis.</text>
</comment>
<evidence type="ECO:0000256" key="2">
    <source>
        <dbReference type="ARBA" id="ARBA00005426"/>
    </source>
</evidence>
<comment type="pathway">
    <text evidence="1">Cofactor biosynthesis; molybdopterin biosynthesis.</text>
</comment>
<keyword evidence="5" id="KW-0501">Molybdenum cofactor biosynthesis</keyword>
<reference evidence="13 14" key="1">
    <citation type="submission" date="2020-04" db="EMBL/GenBank/DDBJ databases">
        <title>Ralstonia insidiosa genome sequencing and assembly.</title>
        <authorList>
            <person name="Martins R.C.R."/>
            <person name="Perdigao-Neto L.V."/>
            <person name="Levin A.S.S."/>
            <person name="Costa S.F."/>
        </authorList>
    </citation>
    <scope>NUCLEOTIDE SEQUENCE [LARGE SCALE GENOMIC DNA]</scope>
    <source>
        <strain evidence="13 14">5047</strain>
    </source>
</reference>
<evidence type="ECO:0000256" key="4">
    <source>
        <dbReference type="ARBA" id="ARBA00013858"/>
    </source>
</evidence>
<gene>
    <name evidence="13" type="ORF">HGR00_19350</name>
</gene>
<dbReference type="GO" id="GO:0006777">
    <property type="term" value="P:Mo-molybdopterin cofactor biosynthetic process"/>
    <property type="evidence" value="ECO:0007669"/>
    <property type="project" value="UniProtKB-KW"/>
</dbReference>
<proteinExistence type="inferred from homology"/>
<evidence type="ECO:0000256" key="1">
    <source>
        <dbReference type="ARBA" id="ARBA00005046"/>
    </source>
</evidence>
<dbReference type="Pfam" id="PF02391">
    <property type="entry name" value="MoaE"/>
    <property type="match status" value="1"/>
</dbReference>
<evidence type="ECO:0000256" key="3">
    <source>
        <dbReference type="ARBA" id="ARBA00011950"/>
    </source>
</evidence>
<accession>A0A848P351</accession>
<comment type="similarity">
    <text evidence="2">Belongs to the MoaE family.</text>
</comment>
<dbReference type="CDD" id="cd00756">
    <property type="entry name" value="MoaE"/>
    <property type="match status" value="1"/>
</dbReference>
<evidence type="ECO:0000256" key="5">
    <source>
        <dbReference type="ARBA" id="ARBA00023150"/>
    </source>
</evidence>
<dbReference type="RefSeq" id="WP_104657986.1">
    <property type="nucleotide sequence ID" value="NZ_JABBZM010000018.1"/>
</dbReference>
<dbReference type="GO" id="GO:0030366">
    <property type="term" value="F:molybdopterin synthase activity"/>
    <property type="evidence" value="ECO:0007669"/>
    <property type="project" value="UniProtKB-EC"/>
</dbReference>
<dbReference type="EMBL" id="JABBZM010000018">
    <property type="protein sequence ID" value="NMV40070.1"/>
    <property type="molecule type" value="Genomic_DNA"/>
</dbReference>
<evidence type="ECO:0000256" key="6">
    <source>
        <dbReference type="ARBA" id="ARBA00026066"/>
    </source>
</evidence>
<evidence type="ECO:0000313" key="13">
    <source>
        <dbReference type="EMBL" id="NMV40070.1"/>
    </source>
</evidence>
<dbReference type="UniPathway" id="UPA00344"/>
<evidence type="ECO:0000256" key="10">
    <source>
        <dbReference type="ARBA" id="ARBA00032474"/>
    </source>
</evidence>
<evidence type="ECO:0000256" key="12">
    <source>
        <dbReference type="SAM" id="MobiDB-lite"/>
    </source>
</evidence>
<feature type="region of interest" description="Disordered" evidence="12">
    <location>
        <begin position="1"/>
        <end position="21"/>
    </location>
</feature>
<name>A0A848P351_9RALS</name>
<evidence type="ECO:0000256" key="8">
    <source>
        <dbReference type="ARBA" id="ARBA00030407"/>
    </source>
</evidence>
<sequence>MTPASDHPPAQSDVQASTDTPDIESTAFQSDGRQLNIAAGFEVRLQRVPIEIQAELEPIMRNPKVGAVVNFVGVVRQSGDLDDVIALELEHYPGMTEQTLWTLIEEAAARWQVEAVKIVHRVGRIALGNPVVLVAVAAPHRASAFDACEFLMDFLKTHAPFWKKEIQRSGASEWVETKISDEQAMKRWG</sequence>
<organism evidence="13 14">
    <name type="scientific">Ralstonia insidiosa</name>
    <dbReference type="NCBI Taxonomy" id="190721"/>
    <lineage>
        <taxon>Bacteria</taxon>
        <taxon>Pseudomonadati</taxon>
        <taxon>Pseudomonadota</taxon>
        <taxon>Betaproteobacteria</taxon>
        <taxon>Burkholderiales</taxon>
        <taxon>Burkholderiaceae</taxon>
        <taxon>Ralstonia</taxon>
    </lineage>
</organism>
<dbReference type="EC" id="2.8.1.12" evidence="3"/>
<dbReference type="PANTHER" id="PTHR23404">
    <property type="entry name" value="MOLYBDOPTERIN SYNTHASE RELATED"/>
    <property type="match status" value="1"/>
</dbReference>
<dbReference type="AlphaFoldDB" id="A0A848P351"/>
<dbReference type="InterPro" id="IPR003448">
    <property type="entry name" value="Mopterin_biosynth_MoaE"/>
</dbReference>
<evidence type="ECO:0000256" key="9">
    <source>
        <dbReference type="ARBA" id="ARBA00030781"/>
    </source>
</evidence>
<evidence type="ECO:0000313" key="14">
    <source>
        <dbReference type="Proteomes" id="UP000575469"/>
    </source>
</evidence>
<dbReference type="SUPFAM" id="SSF54690">
    <property type="entry name" value="Molybdopterin synthase subunit MoaE"/>
    <property type="match status" value="1"/>
</dbReference>